<comment type="similarity">
    <text evidence="1">Belongs to the UPF0310 family.</text>
</comment>
<dbReference type="RefSeq" id="WP_127787307.1">
    <property type="nucleotide sequence ID" value="NZ_SACL01000003.1"/>
</dbReference>
<protein>
    <recommendedName>
        <fullName evidence="1">UPF0310 protein EOD42_09565</fullName>
    </recommendedName>
</protein>
<gene>
    <name evidence="3" type="ORF">EOD42_09565</name>
</gene>
<keyword evidence="4" id="KW-1185">Reference proteome</keyword>
<evidence type="ECO:0000259" key="2">
    <source>
        <dbReference type="Pfam" id="PF01878"/>
    </source>
</evidence>
<dbReference type="CDD" id="cd21132">
    <property type="entry name" value="EVE-like"/>
    <property type="match status" value="1"/>
</dbReference>
<dbReference type="Proteomes" id="UP000282957">
    <property type="component" value="Unassembled WGS sequence"/>
</dbReference>
<name>A0A437MGC7_9PROT</name>
<dbReference type="AlphaFoldDB" id="A0A437MGC7"/>
<dbReference type="Pfam" id="PF01878">
    <property type="entry name" value="EVE"/>
    <property type="match status" value="1"/>
</dbReference>
<comment type="caution">
    <text evidence="3">The sequence shown here is derived from an EMBL/GenBank/DDBJ whole genome shotgun (WGS) entry which is preliminary data.</text>
</comment>
<feature type="domain" description="EVE" evidence="2">
    <location>
        <begin position="5"/>
        <end position="133"/>
    </location>
</feature>
<evidence type="ECO:0000313" key="4">
    <source>
        <dbReference type="Proteomes" id="UP000282957"/>
    </source>
</evidence>
<accession>A0A437MGC7</accession>
<dbReference type="Gene3D" id="3.10.590.10">
    <property type="entry name" value="ph1033 like domains"/>
    <property type="match status" value="1"/>
</dbReference>
<dbReference type="EMBL" id="SACL01000003">
    <property type="protein sequence ID" value="RVT96655.1"/>
    <property type="molecule type" value="Genomic_DNA"/>
</dbReference>
<dbReference type="InterPro" id="IPR002740">
    <property type="entry name" value="EVE_domain"/>
</dbReference>
<evidence type="ECO:0000256" key="1">
    <source>
        <dbReference type="HAMAP-Rule" id="MF_00771"/>
    </source>
</evidence>
<reference evidence="3 4" key="1">
    <citation type="submission" date="2019-01" db="EMBL/GenBank/DDBJ databases">
        <authorList>
            <person name="Chen W.-M."/>
        </authorList>
    </citation>
    <scope>NUCLEOTIDE SEQUENCE [LARGE SCALE GENOMIC DNA]</scope>
    <source>
        <strain evidence="3 4">CCP-6</strain>
    </source>
</reference>
<sequence>MPRAWIAVACAAHVRLGRAEGFMQVCHGKAAPLRRIAPGDLVAYYSPTESLGGGDRLQAFTALGTVRSGAPYQPAAPAGFRPWRRDVDWWPGREAPIRPLLERLSFSSGDPRWGYRLRFGLFEVTQEDARLIAGAMEAACAVS</sequence>
<proteinExistence type="inferred from homology"/>
<dbReference type="OrthoDB" id="9793567at2"/>
<dbReference type="InterPro" id="IPR015947">
    <property type="entry name" value="PUA-like_sf"/>
</dbReference>
<dbReference type="InterPro" id="IPR022996">
    <property type="entry name" value="UPF0310"/>
</dbReference>
<evidence type="ECO:0000313" key="3">
    <source>
        <dbReference type="EMBL" id="RVT96655.1"/>
    </source>
</evidence>
<dbReference type="NCBIfam" id="NF002616">
    <property type="entry name" value="PRK02268.1-2"/>
    <property type="match status" value="1"/>
</dbReference>
<organism evidence="3 4">
    <name type="scientific">Rhodovarius crocodyli</name>
    <dbReference type="NCBI Taxonomy" id="1979269"/>
    <lineage>
        <taxon>Bacteria</taxon>
        <taxon>Pseudomonadati</taxon>
        <taxon>Pseudomonadota</taxon>
        <taxon>Alphaproteobacteria</taxon>
        <taxon>Acetobacterales</taxon>
        <taxon>Roseomonadaceae</taxon>
        <taxon>Rhodovarius</taxon>
    </lineage>
</organism>
<dbReference type="SUPFAM" id="SSF88697">
    <property type="entry name" value="PUA domain-like"/>
    <property type="match status" value="1"/>
</dbReference>
<dbReference type="HAMAP" id="MF_00771">
    <property type="entry name" value="UPF0310"/>
    <property type="match status" value="1"/>
</dbReference>